<evidence type="ECO:0000313" key="4">
    <source>
        <dbReference type="Proteomes" id="UP000004778"/>
    </source>
</evidence>
<feature type="transmembrane region" description="Helical" evidence="1">
    <location>
        <begin position="222"/>
        <end position="243"/>
    </location>
</feature>
<evidence type="ECO:0000313" key="3">
    <source>
        <dbReference type="EMBL" id="EEH66803.1"/>
    </source>
</evidence>
<dbReference type="InterPro" id="IPR000326">
    <property type="entry name" value="PAP2/HPO"/>
</dbReference>
<dbReference type="STRING" id="103621.GCA_001067145_01542"/>
<dbReference type="PANTHER" id="PTHR14969">
    <property type="entry name" value="SPHINGOSINE-1-PHOSPHATE PHOSPHOHYDROLASE"/>
    <property type="match status" value="1"/>
</dbReference>
<protein>
    <submittedName>
        <fullName evidence="3">PAP2 family protein</fullName>
    </submittedName>
</protein>
<keyword evidence="1" id="KW-0472">Membrane</keyword>
<name>C0W386_9ACTO</name>
<dbReference type="SMART" id="SM00014">
    <property type="entry name" value="acidPPc"/>
    <property type="match status" value="1"/>
</dbReference>
<accession>C0W386</accession>
<dbReference type="eggNOG" id="COG0671">
    <property type="taxonomic scope" value="Bacteria"/>
</dbReference>
<dbReference type="HOGENOM" id="CLU_072573_3_0_11"/>
<dbReference type="Proteomes" id="UP000004778">
    <property type="component" value="Unassembled WGS sequence"/>
</dbReference>
<dbReference type="InterPro" id="IPR036938">
    <property type="entry name" value="PAP2/HPO_sf"/>
</dbReference>
<dbReference type="PANTHER" id="PTHR14969:SF13">
    <property type="entry name" value="AT30094P"/>
    <property type="match status" value="1"/>
</dbReference>
<feature type="transmembrane region" description="Helical" evidence="1">
    <location>
        <begin position="170"/>
        <end position="188"/>
    </location>
</feature>
<reference evidence="3 4" key="1">
    <citation type="submission" date="2009-01" db="EMBL/GenBank/DDBJ databases">
        <authorList>
            <person name="Qin X."/>
            <person name="Bachman B."/>
            <person name="Battles P."/>
            <person name="Bell A."/>
            <person name="Bess C."/>
            <person name="Bickham C."/>
            <person name="Chaboub L."/>
            <person name="Chen D."/>
            <person name="Coyle M."/>
            <person name="Deiros D.R."/>
            <person name="Dinh H."/>
            <person name="Forbes L."/>
            <person name="Fowler G."/>
            <person name="Francisco L."/>
            <person name="Fu Q."/>
            <person name="Gubbala S."/>
            <person name="Hale W."/>
            <person name="Han Y."/>
            <person name="Hemphill L."/>
            <person name="Highlander S.K."/>
            <person name="Hirani K."/>
            <person name="Hogues M."/>
            <person name="Jackson L."/>
            <person name="Jakkamsetti A."/>
            <person name="Javaid M."/>
            <person name="Jiang H."/>
            <person name="Korchina V."/>
            <person name="Kovar C."/>
            <person name="Lara F."/>
            <person name="Lee S."/>
            <person name="Mata R."/>
            <person name="Mathew T."/>
            <person name="Moen C."/>
            <person name="Morales K."/>
            <person name="Munidasa M."/>
            <person name="Nazareth L."/>
            <person name="Ngo R."/>
            <person name="Nguyen L."/>
            <person name="Okwuonu G."/>
            <person name="Ongeri F."/>
            <person name="Patil S."/>
            <person name="Petrosino J."/>
            <person name="Pham C."/>
            <person name="Pham P."/>
            <person name="Pu L.-L."/>
            <person name="Puazo M."/>
            <person name="Raj R."/>
            <person name="Reid J."/>
            <person name="Rouhana J."/>
            <person name="Saada N."/>
            <person name="Shang Y."/>
            <person name="Simmons D."/>
            <person name="Thornton R."/>
            <person name="Warren J."/>
            <person name="Weissenberger G."/>
            <person name="Zhang J."/>
            <person name="Zhang L."/>
            <person name="Zhou C."/>
            <person name="Zhu D."/>
            <person name="Muzny D."/>
            <person name="Worley K."/>
            <person name="Gibbs R."/>
        </authorList>
    </citation>
    <scope>NUCLEOTIDE SEQUENCE [LARGE SCALE GENOMIC DNA]</scope>
    <source>
        <strain evidence="3 4">DSM 15434</strain>
    </source>
</reference>
<organism evidence="3 4">
    <name type="scientific">Actinomyces urogenitalis DSM 15434</name>
    <dbReference type="NCBI Taxonomy" id="525246"/>
    <lineage>
        <taxon>Bacteria</taxon>
        <taxon>Bacillati</taxon>
        <taxon>Actinomycetota</taxon>
        <taxon>Actinomycetes</taxon>
        <taxon>Actinomycetales</taxon>
        <taxon>Actinomycetaceae</taxon>
        <taxon>Actinomyces</taxon>
    </lineage>
</organism>
<feature type="transmembrane region" description="Helical" evidence="1">
    <location>
        <begin position="195"/>
        <end position="216"/>
    </location>
</feature>
<dbReference type="Pfam" id="PF01569">
    <property type="entry name" value="PAP2"/>
    <property type="match status" value="1"/>
</dbReference>
<keyword evidence="1" id="KW-1133">Transmembrane helix</keyword>
<gene>
    <name evidence="3" type="ORF">HMPREF0058_0330</name>
</gene>
<dbReference type="AlphaFoldDB" id="C0W386"/>
<comment type="caution">
    <text evidence="3">The sequence shown here is derived from an EMBL/GenBank/DDBJ whole genome shotgun (WGS) entry which is preliminary data.</text>
</comment>
<feature type="transmembrane region" description="Helical" evidence="1">
    <location>
        <begin position="122"/>
        <end position="144"/>
    </location>
</feature>
<keyword evidence="1" id="KW-0812">Transmembrane</keyword>
<proteinExistence type="predicted"/>
<feature type="domain" description="Phosphatidic acid phosphatase type 2/haloperoxidase" evidence="2">
    <location>
        <begin position="123"/>
        <end position="237"/>
    </location>
</feature>
<keyword evidence="4" id="KW-1185">Reference proteome</keyword>
<evidence type="ECO:0000259" key="2">
    <source>
        <dbReference type="SMART" id="SM00014"/>
    </source>
</evidence>
<dbReference type="Gene3D" id="1.20.144.10">
    <property type="entry name" value="Phosphatidic acid phosphatase type 2/haloperoxidase"/>
    <property type="match status" value="2"/>
</dbReference>
<evidence type="ECO:0000256" key="1">
    <source>
        <dbReference type="SAM" id="Phobius"/>
    </source>
</evidence>
<dbReference type="EMBL" id="ACFH01000015">
    <property type="protein sequence ID" value="EEH66803.1"/>
    <property type="molecule type" value="Genomic_DNA"/>
</dbReference>
<dbReference type="CDD" id="cd03392">
    <property type="entry name" value="PAP2_like_2"/>
    <property type="match status" value="1"/>
</dbReference>
<sequence length="252" mass="26330">MTPAPPSQSISTTPSAGADRLMAHTASPVQGPAAQRSRWLAPALGLGALTALIAFAVLADGAMEGDDLSAYDPSVTSWMVAWRRGWLTGAAWVATHLGGAMSLAVITLVAAVLFLRAGRLRHAAVLVAAMISSSVVTVMLKLIFARERPSIDLLLGDPASTFSFPSGHSFNTAVLVGTLAGFVVFSGASRRWKVLAALAAIGAAGAVGLSRVYLAYHWLTDVLAGWSLAVAWLCLAALIVLGWRRFSTRQHA</sequence>
<dbReference type="SUPFAM" id="SSF48317">
    <property type="entry name" value="Acid phosphatase/Vanadium-dependent haloperoxidase"/>
    <property type="match status" value="1"/>
</dbReference>
<feature type="transmembrane region" description="Helical" evidence="1">
    <location>
        <begin position="39"/>
        <end position="59"/>
    </location>
</feature>
<feature type="transmembrane region" description="Helical" evidence="1">
    <location>
        <begin position="89"/>
        <end position="115"/>
    </location>
</feature>